<dbReference type="PATRIC" id="fig|1121022.4.peg.989"/>
<dbReference type="eggNOG" id="COG0204">
    <property type="taxonomic scope" value="Bacteria"/>
</dbReference>
<dbReference type="RefSeq" id="WP_018081696.1">
    <property type="nucleotide sequence ID" value="NZ_AQWM01000007.1"/>
</dbReference>
<keyword evidence="3" id="KW-0012">Acyltransferase</keyword>
<evidence type="ECO:0000256" key="1">
    <source>
        <dbReference type="ARBA" id="ARBA00005189"/>
    </source>
</evidence>
<dbReference type="PANTHER" id="PTHR10434">
    <property type="entry name" value="1-ACYL-SN-GLYCEROL-3-PHOSPHATE ACYLTRANSFERASE"/>
    <property type="match status" value="1"/>
</dbReference>
<evidence type="ECO:0000256" key="3">
    <source>
        <dbReference type="ARBA" id="ARBA00023315"/>
    </source>
</evidence>
<comment type="caution">
    <text evidence="6">The sequence shown here is derived from an EMBL/GenBank/DDBJ whole genome shotgun (WGS) entry which is preliminary data.</text>
</comment>
<dbReference type="STRING" id="1121022.GCA_000376105_02032"/>
<evidence type="ECO:0000256" key="2">
    <source>
        <dbReference type="ARBA" id="ARBA00022679"/>
    </source>
</evidence>
<feature type="domain" description="Phospholipid/glycerol acyltransferase" evidence="5">
    <location>
        <begin position="75"/>
        <end position="189"/>
    </location>
</feature>
<dbReference type="Pfam" id="PF01553">
    <property type="entry name" value="Acyltransferase"/>
    <property type="match status" value="1"/>
</dbReference>
<dbReference type="OrthoDB" id="5290997at2"/>
<dbReference type="SUPFAM" id="SSF69593">
    <property type="entry name" value="Glycerol-3-phosphate (1)-acyltransferase"/>
    <property type="match status" value="1"/>
</dbReference>
<accession>V4RR70</accession>
<gene>
    <name evidence="6" type="ORF">ABENE_04975</name>
</gene>
<dbReference type="PANTHER" id="PTHR10434:SF40">
    <property type="entry name" value="1-ACYL-SN-GLYCEROL-3-PHOSPHATE ACYLTRANSFERASE"/>
    <property type="match status" value="1"/>
</dbReference>
<proteinExistence type="predicted"/>
<evidence type="ECO:0000256" key="4">
    <source>
        <dbReference type="SAM" id="Phobius"/>
    </source>
</evidence>
<keyword evidence="4" id="KW-1133">Transmembrane helix</keyword>
<protein>
    <recommendedName>
        <fullName evidence="5">Phospholipid/glycerol acyltransferase domain-containing protein</fullName>
    </recommendedName>
</protein>
<reference evidence="6 7" key="1">
    <citation type="journal article" date="2014" name="Nature">
        <title>Sequential evolution of bacterial morphology by co-option of a developmental regulator.</title>
        <authorList>
            <person name="Jiang C."/>
            <person name="Brown P.J."/>
            <person name="Ducret A."/>
            <person name="Brun Y.V."/>
        </authorList>
    </citation>
    <scope>NUCLEOTIDE SEQUENCE [LARGE SCALE GENOMIC DNA]</scope>
    <source>
        <strain evidence="6 7">DSM 16100</strain>
    </source>
</reference>
<keyword evidence="4" id="KW-0472">Membrane</keyword>
<comment type="pathway">
    <text evidence="1">Lipid metabolism.</text>
</comment>
<dbReference type="Proteomes" id="UP000017837">
    <property type="component" value="Unassembled WGS sequence"/>
</dbReference>
<dbReference type="AlphaFoldDB" id="V4RR70"/>
<dbReference type="CDD" id="cd07989">
    <property type="entry name" value="LPLAT_AGPAT-like"/>
    <property type="match status" value="1"/>
</dbReference>
<dbReference type="SMART" id="SM00563">
    <property type="entry name" value="PlsC"/>
    <property type="match status" value="1"/>
</dbReference>
<evidence type="ECO:0000259" key="5">
    <source>
        <dbReference type="SMART" id="SM00563"/>
    </source>
</evidence>
<keyword evidence="2" id="KW-0808">Transferase</keyword>
<dbReference type="EMBL" id="AWGB01000007">
    <property type="protein sequence ID" value="ESQ93673.1"/>
    <property type="molecule type" value="Genomic_DNA"/>
</dbReference>
<dbReference type="GO" id="GO:0006654">
    <property type="term" value="P:phosphatidic acid biosynthetic process"/>
    <property type="evidence" value="ECO:0007669"/>
    <property type="project" value="TreeGrafter"/>
</dbReference>
<dbReference type="GO" id="GO:0003841">
    <property type="term" value="F:1-acylglycerol-3-phosphate O-acyltransferase activity"/>
    <property type="evidence" value="ECO:0007669"/>
    <property type="project" value="TreeGrafter"/>
</dbReference>
<organism evidence="6 7">
    <name type="scientific">Asticcacaulis benevestitus DSM 16100 = ATCC BAA-896</name>
    <dbReference type="NCBI Taxonomy" id="1121022"/>
    <lineage>
        <taxon>Bacteria</taxon>
        <taxon>Pseudomonadati</taxon>
        <taxon>Pseudomonadota</taxon>
        <taxon>Alphaproteobacteria</taxon>
        <taxon>Caulobacterales</taxon>
        <taxon>Caulobacteraceae</taxon>
        <taxon>Asticcacaulis</taxon>
    </lineage>
</organism>
<keyword evidence="4" id="KW-0812">Transmembrane</keyword>
<sequence>MTSLVTRVRSLLFILWLYGSMALIGLGFSPLLLVSQAASMWVIRLWAHTVLFGARWIVGIKVEFRGLEHRPAGAALVAGKHLSMLDTIAPFTILPHTCYVLKQSLIYMPFLGWYAARTRMVPIRREDAAKALKGMVTRCRDRLKAGRQIVIFPEGTRAEVGQDSDYKPGVAALYRDLDVPCHLLATNSGQFWPAHGIDRKPGTVVFEFLPPLPAGLKRGELMKEMKAQLDAASNLLIEQNAKV</sequence>
<evidence type="ECO:0000313" key="6">
    <source>
        <dbReference type="EMBL" id="ESQ93673.1"/>
    </source>
</evidence>
<dbReference type="InterPro" id="IPR002123">
    <property type="entry name" value="Plipid/glycerol_acylTrfase"/>
</dbReference>
<feature type="transmembrane region" description="Helical" evidence="4">
    <location>
        <begin position="12"/>
        <end position="32"/>
    </location>
</feature>
<name>V4RR70_9CAUL</name>
<evidence type="ECO:0000313" key="7">
    <source>
        <dbReference type="Proteomes" id="UP000017837"/>
    </source>
</evidence>
<keyword evidence="7" id="KW-1185">Reference proteome</keyword>